<feature type="region of interest" description="Disordered" evidence="3">
    <location>
        <begin position="48"/>
        <end position="133"/>
    </location>
</feature>
<evidence type="ECO:0000256" key="3">
    <source>
        <dbReference type="SAM" id="MobiDB-lite"/>
    </source>
</evidence>
<dbReference type="InterPro" id="IPR050548">
    <property type="entry name" value="PcG_chromatin_remod_factors"/>
</dbReference>
<accession>A0A226DZH9</accession>
<sequence>MMRDMQITSNGGGVVGVEEIPVRVVITTGEDMDDGLVLSESINLDELAPPSFPPMPPMIGCSTSAKSSSSSSSSGSSSSSSSGSSGSSSSSSSDESGDETDTKDKSGETSANPTLNKTRIKARVGNGSPLSASKLVPNLAPPVLSMPIIPGKVVAAGNVVNDTIRVVPIKENTNKSLTSEGKGASKNLSNVKKLEIKKKEEKIDPTMRFKSVITSMNKSTSSTDTPANTNGTINHGLNGMGNQDDIKILPGSSTSKTKQGRQSQTRRSSRPNKSLKILDEKLSGFMQNRIVVEKPGDETFFGKKQKTKRKKLEDPQDPLTDPKFEVDGDAPKTFLRLSGKTRDWDNYLNTKNPENFKWIAPVSKFQNAPMSNIWKDLAKPGIKIEIPNVFISCNRPVYWIATIKFFAGYKALVQYETFGYEPAMFAWMSFCSVVPKPIGYCDENKIVLFPPHKVFEAIPNFMHILMSVIHQYRLVTLKNDHIEIVTEAIKAQQKYKLHDMVEVMDCNCTGSRRLAKVTGLIGDRVHITYVKNAGYDEGKDPGYWFNVKSDQINPLGWCQAVGAELTGVPRNLVFSNLDTSKLPSYPDDIYFSRGMVFEVIHPFNLDRIAAGKIEQVYKFGYFLATITCNKPLTESMQFVFHISSPWLLPCGFCAENGIELAVPSGESKATFNWKNYCSKKKAVRLDLSSLLPTRSNNPFSTGEKFEAIDLRQPSYCGPVTVIKVAQHLMLLHFDGWPRDSEYARQWIDFKSPEIYPAGWSELTGHEFQSHPELPKLEDNPVCLIP</sequence>
<evidence type="ECO:0000256" key="1">
    <source>
        <dbReference type="ARBA" id="ARBA00022737"/>
    </source>
</evidence>
<dbReference type="CDD" id="cd20098">
    <property type="entry name" value="MBT_dSfmbt-like_rpt2"/>
    <property type="match status" value="1"/>
</dbReference>
<dbReference type="Pfam" id="PF02820">
    <property type="entry name" value="MBT"/>
    <property type="match status" value="3"/>
</dbReference>
<dbReference type="GO" id="GO:0045892">
    <property type="term" value="P:negative regulation of DNA-templated transcription"/>
    <property type="evidence" value="ECO:0007669"/>
    <property type="project" value="TreeGrafter"/>
</dbReference>
<feature type="compositionally biased region" description="Low complexity" evidence="3">
    <location>
        <begin position="67"/>
        <end position="93"/>
    </location>
</feature>
<evidence type="ECO:0000313" key="4">
    <source>
        <dbReference type="EMBL" id="OXA50127.1"/>
    </source>
</evidence>
<gene>
    <name evidence="4" type="ORF">Fcan01_14893</name>
</gene>
<keyword evidence="1" id="KW-0677">Repeat</keyword>
<feature type="repeat" description="MBT" evidence="2">
    <location>
        <begin position="555"/>
        <end position="663"/>
    </location>
</feature>
<comment type="caution">
    <text evidence="4">The sequence shown here is derived from an EMBL/GenBank/DDBJ whole genome shotgun (WGS) entry which is preliminary data.</text>
</comment>
<reference evidence="4 5" key="1">
    <citation type="submission" date="2015-12" db="EMBL/GenBank/DDBJ databases">
        <title>The genome of Folsomia candida.</title>
        <authorList>
            <person name="Faddeeva A."/>
            <person name="Derks M.F."/>
            <person name="Anvar Y."/>
            <person name="Smit S."/>
            <person name="Van Straalen N."/>
            <person name="Roelofs D."/>
        </authorList>
    </citation>
    <scope>NUCLEOTIDE SEQUENCE [LARGE SCALE GENOMIC DNA]</scope>
    <source>
        <strain evidence="4 5">VU population</strain>
        <tissue evidence="4">Whole body</tissue>
    </source>
</reference>
<feature type="repeat" description="MBT" evidence="2">
    <location>
        <begin position="342"/>
        <end position="451"/>
    </location>
</feature>
<dbReference type="InterPro" id="IPR004092">
    <property type="entry name" value="Mbt"/>
</dbReference>
<keyword evidence="5" id="KW-1185">Reference proteome</keyword>
<proteinExistence type="predicted"/>
<dbReference type="PROSITE" id="PS51079">
    <property type="entry name" value="MBT"/>
    <property type="match status" value="3"/>
</dbReference>
<dbReference type="GO" id="GO:0042393">
    <property type="term" value="F:histone binding"/>
    <property type="evidence" value="ECO:0007669"/>
    <property type="project" value="TreeGrafter"/>
</dbReference>
<dbReference type="Proteomes" id="UP000198287">
    <property type="component" value="Unassembled WGS sequence"/>
</dbReference>
<feature type="repeat" description="MBT" evidence="2">
    <location>
        <begin position="671"/>
        <end position="770"/>
    </location>
</feature>
<dbReference type="STRING" id="158441.A0A226DZH9"/>
<dbReference type="Gene3D" id="2.30.30.140">
    <property type="match status" value="4"/>
</dbReference>
<dbReference type="GO" id="GO:0005634">
    <property type="term" value="C:nucleus"/>
    <property type="evidence" value="ECO:0007669"/>
    <property type="project" value="InterPro"/>
</dbReference>
<dbReference type="AlphaFoldDB" id="A0A226DZH9"/>
<feature type="region of interest" description="Disordered" evidence="3">
    <location>
        <begin position="301"/>
        <end position="323"/>
    </location>
</feature>
<evidence type="ECO:0000313" key="5">
    <source>
        <dbReference type="Proteomes" id="UP000198287"/>
    </source>
</evidence>
<feature type="region of interest" description="Disordered" evidence="3">
    <location>
        <begin position="215"/>
        <end position="278"/>
    </location>
</feature>
<name>A0A226DZH9_FOLCA</name>
<protein>
    <submittedName>
        <fullName evidence="4">MBT domain-containing protein 1</fullName>
    </submittedName>
</protein>
<feature type="compositionally biased region" description="Polar residues" evidence="3">
    <location>
        <begin position="215"/>
        <end position="235"/>
    </location>
</feature>
<dbReference type="OrthoDB" id="5917609at2759"/>
<evidence type="ECO:0000256" key="2">
    <source>
        <dbReference type="PROSITE-ProRule" id="PRU00459"/>
    </source>
</evidence>
<feature type="compositionally biased region" description="Polar residues" evidence="3">
    <location>
        <begin position="108"/>
        <end position="117"/>
    </location>
</feature>
<dbReference type="PANTHER" id="PTHR12247">
    <property type="entry name" value="POLYCOMB GROUP PROTEIN"/>
    <property type="match status" value="1"/>
</dbReference>
<dbReference type="SMART" id="SM00561">
    <property type="entry name" value="MBT"/>
    <property type="match status" value="1"/>
</dbReference>
<dbReference type="SUPFAM" id="SSF63748">
    <property type="entry name" value="Tudor/PWWP/MBT"/>
    <property type="match status" value="4"/>
</dbReference>
<organism evidence="4 5">
    <name type="scientific">Folsomia candida</name>
    <name type="common">Springtail</name>
    <dbReference type="NCBI Taxonomy" id="158441"/>
    <lineage>
        <taxon>Eukaryota</taxon>
        <taxon>Metazoa</taxon>
        <taxon>Ecdysozoa</taxon>
        <taxon>Arthropoda</taxon>
        <taxon>Hexapoda</taxon>
        <taxon>Collembola</taxon>
        <taxon>Entomobryomorpha</taxon>
        <taxon>Isotomoidea</taxon>
        <taxon>Isotomidae</taxon>
        <taxon>Proisotominae</taxon>
        <taxon>Folsomia</taxon>
    </lineage>
</organism>
<dbReference type="GO" id="GO:0003682">
    <property type="term" value="F:chromatin binding"/>
    <property type="evidence" value="ECO:0007669"/>
    <property type="project" value="TreeGrafter"/>
</dbReference>
<dbReference type="EMBL" id="LNIX01000009">
    <property type="protein sequence ID" value="OXA50127.1"/>
    <property type="molecule type" value="Genomic_DNA"/>
</dbReference>